<keyword evidence="5" id="KW-1185">Reference proteome</keyword>
<feature type="domain" description="Response regulatory" evidence="3">
    <location>
        <begin position="9"/>
        <end position="125"/>
    </location>
</feature>
<dbReference type="InterPro" id="IPR011006">
    <property type="entry name" value="CheY-like_superfamily"/>
</dbReference>
<dbReference type="CDD" id="cd00156">
    <property type="entry name" value="REC"/>
    <property type="match status" value="1"/>
</dbReference>
<dbReference type="EMBL" id="FNVA01000008">
    <property type="protein sequence ID" value="SEG66309.1"/>
    <property type="molecule type" value="Genomic_DNA"/>
</dbReference>
<dbReference type="RefSeq" id="WP_160115264.1">
    <property type="nucleotide sequence ID" value="NZ_FNVA01000008.1"/>
</dbReference>
<proteinExistence type="predicted"/>
<dbReference type="Gene3D" id="3.40.50.2300">
    <property type="match status" value="1"/>
</dbReference>
<dbReference type="InterPro" id="IPR050595">
    <property type="entry name" value="Bact_response_regulator"/>
</dbReference>
<feature type="modified residue" description="4-aspartylphosphate" evidence="2">
    <location>
        <position position="58"/>
    </location>
</feature>
<evidence type="ECO:0000313" key="5">
    <source>
        <dbReference type="Proteomes" id="UP000236728"/>
    </source>
</evidence>
<sequence length="133" mass="14801">MLQMHQLQRVLIVDDERVITDTLVTIFSARGYVTRGVYSAEEAHAVIQDWPPDLAIIDVRLPRMNGIDFAILLKAECPGCRLTLFSGHTSTAELLEFAESQGHHFDIVAKPIHPEQLLAWAANNPAPEAQSTE</sequence>
<accession>A0A1H6C016</accession>
<evidence type="ECO:0000256" key="2">
    <source>
        <dbReference type="PROSITE-ProRule" id="PRU00169"/>
    </source>
</evidence>
<evidence type="ECO:0000313" key="4">
    <source>
        <dbReference type="EMBL" id="SEG66309.1"/>
    </source>
</evidence>
<dbReference type="PANTHER" id="PTHR44591:SF3">
    <property type="entry name" value="RESPONSE REGULATORY DOMAIN-CONTAINING PROTEIN"/>
    <property type="match status" value="1"/>
</dbReference>
<evidence type="ECO:0000256" key="1">
    <source>
        <dbReference type="ARBA" id="ARBA00022553"/>
    </source>
</evidence>
<dbReference type="Proteomes" id="UP000236728">
    <property type="component" value="Unassembled WGS sequence"/>
</dbReference>
<dbReference type="PANTHER" id="PTHR44591">
    <property type="entry name" value="STRESS RESPONSE REGULATOR PROTEIN 1"/>
    <property type="match status" value="1"/>
</dbReference>
<reference evidence="4 5" key="1">
    <citation type="submission" date="2016-10" db="EMBL/GenBank/DDBJ databases">
        <authorList>
            <person name="de Groot N.N."/>
        </authorList>
    </citation>
    <scope>NUCLEOTIDE SEQUENCE [LARGE SCALE GENOMIC DNA]</scope>
    <source>
        <strain evidence="4 5">DSM 22489</strain>
    </source>
</reference>
<dbReference type="OrthoDB" id="9790669at2"/>
<organism evidence="4 5">
    <name type="scientific">Bryocella elongata</name>
    <dbReference type="NCBI Taxonomy" id="863522"/>
    <lineage>
        <taxon>Bacteria</taxon>
        <taxon>Pseudomonadati</taxon>
        <taxon>Acidobacteriota</taxon>
        <taxon>Terriglobia</taxon>
        <taxon>Terriglobales</taxon>
        <taxon>Acidobacteriaceae</taxon>
        <taxon>Bryocella</taxon>
    </lineage>
</organism>
<dbReference type="GO" id="GO:0000160">
    <property type="term" value="P:phosphorelay signal transduction system"/>
    <property type="evidence" value="ECO:0007669"/>
    <property type="project" value="InterPro"/>
</dbReference>
<dbReference type="InterPro" id="IPR001789">
    <property type="entry name" value="Sig_transdc_resp-reg_receiver"/>
</dbReference>
<dbReference type="Pfam" id="PF00072">
    <property type="entry name" value="Response_reg"/>
    <property type="match status" value="1"/>
</dbReference>
<dbReference type="SMART" id="SM00448">
    <property type="entry name" value="REC"/>
    <property type="match status" value="1"/>
</dbReference>
<dbReference type="AlphaFoldDB" id="A0A1H6C016"/>
<dbReference type="PROSITE" id="PS50110">
    <property type="entry name" value="RESPONSE_REGULATORY"/>
    <property type="match status" value="1"/>
</dbReference>
<name>A0A1H6C016_9BACT</name>
<keyword evidence="1 2" id="KW-0597">Phosphoprotein</keyword>
<gene>
    <name evidence="4" type="ORF">SAMN05421819_4114</name>
</gene>
<protein>
    <submittedName>
        <fullName evidence="4">Response regulator receiver domain-containing protein</fullName>
    </submittedName>
</protein>
<dbReference type="SUPFAM" id="SSF52172">
    <property type="entry name" value="CheY-like"/>
    <property type="match status" value="1"/>
</dbReference>
<evidence type="ECO:0000259" key="3">
    <source>
        <dbReference type="PROSITE" id="PS50110"/>
    </source>
</evidence>